<dbReference type="SUPFAM" id="SSF56436">
    <property type="entry name" value="C-type lectin-like"/>
    <property type="match status" value="1"/>
</dbReference>
<comment type="subcellular location">
    <subcellularLocation>
        <location evidence="1">Membrane</location>
        <topology evidence="1">Single-pass type II membrane protein</topology>
    </subcellularLocation>
</comment>
<reference evidence="8" key="1">
    <citation type="submission" date="2025-08" db="UniProtKB">
        <authorList>
            <consortium name="Ensembl"/>
        </authorList>
    </citation>
    <scope>IDENTIFICATION</scope>
</reference>
<dbReference type="InterPro" id="IPR050919">
    <property type="entry name" value="NKG2/CD94_NK_receptors"/>
</dbReference>
<feature type="compositionally biased region" description="Polar residues" evidence="6">
    <location>
        <begin position="1"/>
        <end position="12"/>
    </location>
</feature>
<keyword evidence="9" id="KW-1185">Reference proteome</keyword>
<evidence type="ECO:0000256" key="3">
    <source>
        <dbReference type="ARBA" id="ARBA00022968"/>
    </source>
</evidence>
<evidence type="ECO:0000256" key="5">
    <source>
        <dbReference type="ARBA" id="ARBA00023136"/>
    </source>
</evidence>
<dbReference type="Ensembl" id="ENSCAFT00020009087.1">
    <property type="protein sequence ID" value="ENSCAFP00020007837.1"/>
    <property type="gene ID" value="ENSCAFG00020006328.1"/>
</dbReference>
<proteinExistence type="predicted"/>
<dbReference type="InterPro" id="IPR016187">
    <property type="entry name" value="CTDL_fold"/>
</dbReference>
<keyword evidence="5 7" id="KW-0472">Membrane</keyword>
<dbReference type="PANTHER" id="PTHR22800:SF255">
    <property type="entry name" value="C-TYPE LECTIN DOMAIN-CONTAINING PROTEIN"/>
    <property type="match status" value="1"/>
</dbReference>
<keyword evidence="3" id="KW-0735">Signal-anchor</keyword>
<evidence type="ECO:0000313" key="9">
    <source>
        <dbReference type="Proteomes" id="UP000694391"/>
    </source>
</evidence>
<dbReference type="AlphaFoldDB" id="A0A8C0JXN3"/>
<protein>
    <recommendedName>
        <fullName evidence="10">NKG2-A/NKG2-B type II integral membrane protein-like</fullName>
    </recommendedName>
</protein>
<feature type="transmembrane region" description="Helical" evidence="7">
    <location>
        <begin position="68"/>
        <end position="89"/>
    </location>
</feature>
<name>A0A8C0JXN3_CANLU</name>
<dbReference type="Proteomes" id="UP000694391">
    <property type="component" value="Unplaced"/>
</dbReference>
<evidence type="ECO:0000256" key="1">
    <source>
        <dbReference type="ARBA" id="ARBA00004606"/>
    </source>
</evidence>
<reference evidence="8" key="2">
    <citation type="submission" date="2025-09" db="UniProtKB">
        <authorList>
            <consortium name="Ensembl"/>
        </authorList>
    </citation>
    <scope>IDENTIFICATION</scope>
</reference>
<evidence type="ECO:0000256" key="2">
    <source>
        <dbReference type="ARBA" id="ARBA00022692"/>
    </source>
</evidence>
<dbReference type="InterPro" id="IPR016186">
    <property type="entry name" value="C-type_lectin-like/link_sf"/>
</dbReference>
<organism evidence="8 9">
    <name type="scientific">Canis lupus dingo</name>
    <name type="common">dingo</name>
    <dbReference type="NCBI Taxonomy" id="286419"/>
    <lineage>
        <taxon>Eukaryota</taxon>
        <taxon>Metazoa</taxon>
        <taxon>Chordata</taxon>
        <taxon>Craniata</taxon>
        <taxon>Vertebrata</taxon>
        <taxon>Euteleostomi</taxon>
        <taxon>Mammalia</taxon>
        <taxon>Eutheria</taxon>
        <taxon>Laurasiatheria</taxon>
        <taxon>Carnivora</taxon>
        <taxon>Caniformia</taxon>
        <taxon>Canidae</taxon>
        <taxon>Canis</taxon>
    </lineage>
</organism>
<dbReference type="GO" id="GO:0016020">
    <property type="term" value="C:membrane"/>
    <property type="evidence" value="ECO:0007669"/>
    <property type="project" value="UniProtKB-SubCell"/>
</dbReference>
<dbReference type="GO" id="GO:0045954">
    <property type="term" value="P:positive regulation of natural killer cell mediated cytotoxicity"/>
    <property type="evidence" value="ECO:0007669"/>
    <property type="project" value="TreeGrafter"/>
</dbReference>
<dbReference type="GeneTree" id="ENSGT00940000154752"/>
<evidence type="ECO:0000256" key="7">
    <source>
        <dbReference type="SAM" id="Phobius"/>
    </source>
</evidence>
<keyword evidence="2 7" id="KW-0812">Transmembrane</keyword>
<dbReference type="Gene3D" id="3.10.100.10">
    <property type="entry name" value="Mannose-Binding Protein A, subunit A"/>
    <property type="match status" value="1"/>
</dbReference>
<sequence>MHNQGGTYAELNQSKDSKRQQMKAKGTKCSTSVTEQEKTYAELNLQNASQDLQGDGKNYPCKGNDLPYFSFLIAGILGIICLVLMYTVIKIAATEGQVRNNTSLEITTQKAYHCGHCPKDWFTYSNNCYYISTERKPWNESFLSCASKNSLSFRSCHPGLGIDGPTHSVYCCTDSLVWLWHWCLGKRHVHIFPRNCTWVSGAHHCDSGWLRNVAVTQALG</sequence>
<dbReference type="GO" id="GO:0002223">
    <property type="term" value="P:stimulatory C-type lectin receptor signaling pathway"/>
    <property type="evidence" value="ECO:0007669"/>
    <property type="project" value="TreeGrafter"/>
</dbReference>
<evidence type="ECO:0000256" key="6">
    <source>
        <dbReference type="SAM" id="MobiDB-lite"/>
    </source>
</evidence>
<dbReference type="PANTHER" id="PTHR22800">
    <property type="entry name" value="C-TYPE LECTIN PROTEINS"/>
    <property type="match status" value="1"/>
</dbReference>
<evidence type="ECO:0000313" key="8">
    <source>
        <dbReference type="Ensembl" id="ENSCAFP00020007837.1"/>
    </source>
</evidence>
<evidence type="ECO:0008006" key="10">
    <source>
        <dbReference type="Google" id="ProtNLM"/>
    </source>
</evidence>
<evidence type="ECO:0000256" key="4">
    <source>
        <dbReference type="ARBA" id="ARBA00022989"/>
    </source>
</evidence>
<accession>A0A8C0JXN3</accession>
<feature type="region of interest" description="Disordered" evidence="6">
    <location>
        <begin position="1"/>
        <end position="30"/>
    </location>
</feature>
<keyword evidence="4 7" id="KW-1133">Transmembrane helix</keyword>